<sequence>MFITTLKSNNITGVELEDEEFGFIYERCVTIYMKSRQKTWRDVNNYIPEKGTASLRESLKTMRSNNLTTENKKPLMKKTNLPTRFRTTSSMGTT</sequence>
<dbReference type="EMBL" id="JEMT01027521">
    <property type="protein sequence ID" value="EXX56796.1"/>
    <property type="molecule type" value="Genomic_DNA"/>
</dbReference>
<evidence type="ECO:0000313" key="1">
    <source>
        <dbReference type="EMBL" id="EXX56796.1"/>
    </source>
</evidence>
<reference evidence="1 2" key="1">
    <citation type="submission" date="2014-02" db="EMBL/GenBank/DDBJ databases">
        <title>Single nucleus genome sequencing reveals high similarity among nuclei of an endomycorrhizal fungus.</title>
        <authorList>
            <person name="Lin K."/>
            <person name="Geurts R."/>
            <person name="Zhang Z."/>
            <person name="Limpens E."/>
            <person name="Saunders D.G."/>
            <person name="Mu D."/>
            <person name="Pang E."/>
            <person name="Cao H."/>
            <person name="Cha H."/>
            <person name="Lin T."/>
            <person name="Zhou Q."/>
            <person name="Shang Y."/>
            <person name="Li Y."/>
            <person name="Ivanov S."/>
            <person name="Sharma T."/>
            <person name="Velzen R.V."/>
            <person name="Ruijter N.D."/>
            <person name="Aanen D.K."/>
            <person name="Win J."/>
            <person name="Kamoun S."/>
            <person name="Bisseling T."/>
            <person name="Huang S."/>
        </authorList>
    </citation>
    <scope>NUCLEOTIDE SEQUENCE [LARGE SCALE GENOMIC DNA]</scope>
    <source>
        <strain evidence="2">DAOM197198w</strain>
    </source>
</reference>
<protein>
    <submittedName>
        <fullName evidence="1">Uncharacterized protein</fullName>
    </submittedName>
</protein>
<proteinExistence type="predicted"/>
<gene>
    <name evidence="1" type="ORF">RirG_212970</name>
</gene>
<name>A0A015KBD0_RHIIW</name>
<dbReference type="OrthoDB" id="2421517at2759"/>
<dbReference type="AlphaFoldDB" id="A0A015KBD0"/>
<comment type="caution">
    <text evidence="1">The sequence shown here is derived from an EMBL/GenBank/DDBJ whole genome shotgun (WGS) entry which is preliminary data.</text>
</comment>
<keyword evidence="2" id="KW-1185">Reference proteome</keyword>
<evidence type="ECO:0000313" key="2">
    <source>
        <dbReference type="Proteomes" id="UP000022910"/>
    </source>
</evidence>
<dbReference type="HOGENOM" id="CLU_2387361_0_0_1"/>
<dbReference type="Proteomes" id="UP000022910">
    <property type="component" value="Unassembled WGS sequence"/>
</dbReference>
<accession>A0A015KBD0</accession>
<organism evidence="1 2">
    <name type="scientific">Rhizophagus irregularis (strain DAOM 197198w)</name>
    <name type="common">Glomus intraradices</name>
    <dbReference type="NCBI Taxonomy" id="1432141"/>
    <lineage>
        <taxon>Eukaryota</taxon>
        <taxon>Fungi</taxon>
        <taxon>Fungi incertae sedis</taxon>
        <taxon>Mucoromycota</taxon>
        <taxon>Glomeromycotina</taxon>
        <taxon>Glomeromycetes</taxon>
        <taxon>Glomerales</taxon>
        <taxon>Glomeraceae</taxon>
        <taxon>Rhizophagus</taxon>
    </lineage>
</organism>